<dbReference type="InterPro" id="IPR027409">
    <property type="entry name" value="GroEL-like_apical_dom_sf"/>
</dbReference>
<dbReference type="InterPro" id="IPR027410">
    <property type="entry name" value="TCP-1-like_intermed_sf"/>
</dbReference>
<dbReference type="GO" id="GO:0140662">
    <property type="term" value="F:ATP-dependent protein folding chaperone"/>
    <property type="evidence" value="ECO:0007669"/>
    <property type="project" value="InterPro"/>
</dbReference>
<evidence type="ECO:0000256" key="6">
    <source>
        <dbReference type="ARBA" id="ARBA00030005"/>
    </source>
</evidence>
<protein>
    <recommendedName>
        <fullName evidence="3">60 kDa heat shock protein, mitochondrial</fullName>
        <ecNumber evidence="2">5.6.1.7</ecNumber>
    </recommendedName>
    <alternativeName>
        <fullName evidence="5">60 kDa chaperonin</fullName>
    </alternativeName>
    <alternativeName>
        <fullName evidence="7">Chaperonin 60</fullName>
    </alternativeName>
    <alternativeName>
        <fullName evidence="6">Heat shock protein 60</fullName>
    </alternativeName>
</protein>
<organism evidence="10 11">
    <name type="scientific">Tupaia chinensis</name>
    <name type="common">Chinese tree shrew</name>
    <name type="synonym">Tupaia belangeri chinensis</name>
    <dbReference type="NCBI Taxonomy" id="246437"/>
    <lineage>
        <taxon>Eukaryota</taxon>
        <taxon>Metazoa</taxon>
        <taxon>Chordata</taxon>
        <taxon>Craniata</taxon>
        <taxon>Vertebrata</taxon>
        <taxon>Euteleostomi</taxon>
        <taxon>Mammalia</taxon>
        <taxon>Eutheria</taxon>
        <taxon>Euarchontoglires</taxon>
        <taxon>Scandentia</taxon>
        <taxon>Tupaiidae</taxon>
        <taxon>Tupaia</taxon>
    </lineage>
</organism>
<dbReference type="STRING" id="246437.L9L1U4"/>
<dbReference type="SUPFAM" id="SSF52029">
    <property type="entry name" value="GroEL apical domain-like"/>
    <property type="match status" value="1"/>
</dbReference>
<evidence type="ECO:0000256" key="3">
    <source>
        <dbReference type="ARBA" id="ARBA00019981"/>
    </source>
</evidence>
<name>L9L1U4_TUPCH</name>
<comment type="subunit">
    <text evidence="9">Homoheptamer arranged in a ring structure. The functional units of these chaperonins consist of heptameric rings of the large subunit Hsp60, which function as a back-to-back double ring. Interacts with 2 heptameric Hsp10 rings to form the symmetrical football complex. Interacts with HRAS. Interacts with ATAD3A. Interacts with ETFBKMT and EEF1AKMT3. Interacts with MFHAS1.</text>
</comment>
<dbReference type="PANTHER" id="PTHR45633">
    <property type="entry name" value="60 KDA HEAT SHOCK PROTEIN, MITOCHONDRIAL"/>
    <property type="match status" value="1"/>
</dbReference>
<evidence type="ECO:0000313" key="11">
    <source>
        <dbReference type="Proteomes" id="UP000011518"/>
    </source>
</evidence>
<keyword evidence="10" id="KW-0346">Stress response</keyword>
<evidence type="ECO:0000256" key="7">
    <source>
        <dbReference type="ARBA" id="ARBA00031799"/>
    </source>
</evidence>
<evidence type="ECO:0000256" key="9">
    <source>
        <dbReference type="ARBA" id="ARBA00046475"/>
    </source>
</evidence>
<dbReference type="Proteomes" id="UP000011518">
    <property type="component" value="Unassembled WGS sequence"/>
</dbReference>
<evidence type="ECO:0000256" key="2">
    <source>
        <dbReference type="ARBA" id="ARBA00012198"/>
    </source>
</evidence>
<dbReference type="InParanoid" id="L9L1U4"/>
<keyword evidence="4" id="KW-0143">Chaperone</keyword>
<reference evidence="11" key="1">
    <citation type="submission" date="2012-07" db="EMBL/GenBank/DDBJ databases">
        <title>Genome of the Chinese tree shrew, a rising model animal genetically related to primates.</title>
        <authorList>
            <person name="Zhang G."/>
            <person name="Fan Y."/>
            <person name="Yao Y."/>
            <person name="Huang Z."/>
        </authorList>
    </citation>
    <scope>NUCLEOTIDE SEQUENCE [LARGE SCALE GENOMIC DNA]</scope>
</reference>
<dbReference type="FunFam" id="3.50.7.10:FF:000001">
    <property type="entry name" value="60 kDa chaperonin"/>
    <property type="match status" value="1"/>
</dbReference>
<sequence length="189" mass="20818">MKNVRRKDVITVKDGKTLNDELDIIEGMKFYRGYISPYFINTSKGQKCEFQDVHVLLSAKKISSVQSIVPAHEIASAHHKPLVIIAEAVDGEALSTLVLNRLKVGLQVIAVKAPGFGDNRKNQLKDRAIATGNVVFGEEGLTLHSEAVQHHDLGKVGEVVVTKDDAMFLKERKGDKAQIENVFKKSLSS</sequence>
<dbReference type="AlphaFoldDB" id="L9L1U4"/>
<evidence type="ECO:0000256" key="4">
    <source>
        <dbReference type="ARBA" id="ARBA00023186"/>
    </source>
</evidence>
<dbReference type="GO" id="GO:0042026">
    <property type="term" value="P:protein refolding"/>
    <property type="evidence" value="ECO:0007669"/>
    <property type="project" value="InterPro"/>
</dbReference>
<dbReference type="InterPro" id="IPR001844">
    <property type="entry name" value="Cpn60/GroEL"/>
</dbReference>
<keyword evidence="11" id="KW-1185">Reference proteome</keyword>
<reference evidence="11" key="2">
    <citation type="journal article" date="2013" name="Nat. Commun.">
        <title>Genome of the Chinese tree shrew.</title>
        <authorList>
            <person name="Fan Y."/>
            <person name="Huang Z.Y."/>
            <person name="Cao C.C."/>
            <person name="Chen C.S."/>
            <person name="Chen Y.X."/>
            <person name="Fan D.D."/>
            <person name="He J."/>
            <person name="Hou H.L."/>
            <person name="Hu L."/>
            <person name="Hu X.T."/>
            <person name="Jiang X.T."/>
            <person name="Lai R."/>
            <person name="Lang Y.S."/>
            <person name="Liang B."/>
            <person name="Liao S.G."/>
            <person name="Mu D."/>
            <person name="Ma Y.Y."/>
            <person name="Niu Y.Y."/>
            <person name="Sun X.Q."/>
            <person name="Xia J.Q."/>
            <person name="Xiao J."/>
            <person name="Xiong Z.Q."/>
            <person name="Xu L."/>
            <person name="Yang L."/>
            <person name="Zhang Y."/>
            <person name="Zhao W."/>
            <person name="Zhao X.D."/>
            <person name="Zheng Y.T."/>
            <person name="Zhou J.M."/>
            <person name="Zhu Y.B."/>
            <person name="Zhang G.J."/>
            <person name="Wang J."/>
            <person name="Yao Y.G."/>
        </authorList>
    </citation>
    <scope>NUCLEOTIDE SEQUENCE [LARGE SCALE GENOMIC DNA]</scope>
</reference>
<evidence type="ECO:0000256" key="1">
    <source>
        <dbReference type="ARBA" id="ARBA00006607"/>
    </source>
</evidence>
<proteinExistence type="inferred from homology"/>
<evidence type="ECO:0000256" key="8">
    <source>
        <dbReference type="ARBA" id="ARBA00037436"/>
    </source>
</evidence>
<comment type="function">
    <text evidence="8">Chaperonin implicated in mitochondrial protein import and macromolecular assembly. Together with Hsp10, facilitates the correct folding of imported proteins. May also prevent misfolding and promote the refolding and proper assembly of unfolded polypeptides generated under stress conditions in the mitochondrial matrix. The functional units of these chaperonins consist of heptameric rings of the large subunit Hsp60, which function as a back-to-back double ring. In a cyclic reaction, Hsp60 ring complexes bind one unfolded substrate protein per ring, followed by the binding of ATP and association with 2 heptameric rings of the co-chaperonin Hsp10. This leads to sequestration of the substrate protein in the inner cavity of Hsp60 where, for a certain period of time, it can fold undisturbed by other cell components. Synchronous hydrolysis of ATP in all Hsp60 subunits results in the dissociation of the chaperonin rings and the release of ADP and the folded substrate protein.</text>
</comment>
<dbReference type="Gene3D" id="3.50.7.10">
    <property type="entry name" value="GroEL"/>
    <property type="match status" value="1"/>
</dbReference>
<evidence type="ECO:0000256" key="5">
    <source>
        <dbReference type="ARBA" id="ARBA00029756"/>
    </source>
</evidence>
<dbReference type="Gene3D" id="3.30.260.10">
    <property type="entry name" value="TCP-1-like chaperonin intermediate domain"/>
    <property type="match status" value="1"/>
</dbReference>
<gene>
    <name evidence="10" type="ORF">TREES_T100012989</name>
</gene>
<dbReference type="EC" id="5.6.1.7" evidence="2"/>
<evidence type="ECO:0000313" key="10">
    <source>
        <dbReference type="EMBL" id="ELW68928.1"/>
    </source>
</evidence>
<accession>L9L1U4</accession>
<dbReference type="EMBL" id="KB320556">
    <property type="protein sequence ID" value="ELW68928.1"/>
    <property type="molecule type" value="Genomic_DNA"/>
</dbReference>
<comment type="similarity">
    <text evidence="1">Belongs to the chaperonin (HSP60) family.</text>
</comment>